<dbReference type="PANTHER" id="PTHR33307:SF6">
    <property type="entry name" value="ALPHA-RHAMNOSIDASE (EUROFUNG)-RELATED"/>
    <property type="match status" value="1"/>
</dbReference>
<dbReference type="PANTHER" id="PTHR33307">
    <property type="entry name" value="ALPHA-RHAMNOSIDASE (EUROFUNG)"/>
    <property type="match status" value="1"/>
</dbReference>
<evidence type="ECO:0000259" key="4">
    <source>
        <dbReference type="Pfam" id="PF05592"/>
    </source>
</evidence>
<evidence type="ECO:0000259" key="6">
    <source>
        <dbReference type="Pfam" id="PF17389"/>
    </source>
</evidence>
<dbReference type="SUPFAM" id="SSF48208">
    <property type="entry name" value="Six-hairpin glycosidases"/>
    <property type="match status" value="1"/>
</dbReference>
<dbReference type="InterPro" id="IPR013783">
    <property type="entry name" value="Ig-like_fold"/>
</dbReference>
<accession>A0ABQ4CUT5</accession>
<dbReference type="Gene3D" id="1.50.10.10">
    <property type="match status" value="1"/>
</dbReference>
<evidence type="ECO:0000313" key="9">
    <source>
        <dbReference type="Proteomes" id="UP000604117"/>
    </source>
</evidence>
<name>A0ABQ4CUT5_9ACTN</name>
<evidence type="ECO:0000256" key="3">
    <source>
        <dbReference type="ARBA" id="ARBA00022801"/>
    </source>
</evidence>
<proteinExistence type="predicted"/>
<evidence type="ECO:0000259" key="5">
    <source>
        <dbReference type="Pfam" id="PF08531"/>
    </source>
</evidence>
<comment type="caution">
    <text evidence="8">The sequence shown here is derived from an EMBL/GenBank/DDBJ whole genome shotgun (WGS) entry which is preliminary data.</text>
</comment>
<dbReference type="InterPro" id="IPR008902">
    <property type="entry name" value="Rhamnosid_concanavalin"/>
</dbReference>
<dbReference type="EMBL" id="BONE01000038">
    <property type="protein sequence ID" value="GIF75044.1"/>
    <property type="molecule type" value="Genomic_DNA"/>
</dbReference>
<dbReference type="Pfam" id="PF05592">
    <property type="entry name" value="Bac_rhamnosid"/>
    <property type="match status" value="1"/>
</dbReference>
<dbReference type="Gene3D" id="2.60.40.10">
    <property type="entry name" value="Immunoglobulins"/>
    <property type="match status" value="1"/>
</dbReference>
<feature type="domain" description="Bacterial alpha-L-rhamnosidase N-terminal" evidence="5">
    <location>
        <begin position="145"/>
        <end position="307"/>
    </location>
</feature>
<dbReference type="Gene3D" id="2.60.420.10">
    <property type="entry name" value="Maltose phosphorylase, domain 3"/>
    <property type="match status" value="1"/>
</dbReference>
<keyword evidence="3" id="KW-0378">Hydrolase</keyword>
<feature type="domain" description="Alpha-L-rhamnosidase concanavalin-like" evidence="4">
    <location>
        <begin position="316"/>
        <end position="414"/>
    </location>
</feature>
<dbReference type="Pfam" id="PF08531">
    <property type="entry name" value="Bac_rhamnosid_N"/>
    <property type="match status" value="1"/>
</dbReference>
<dbReference type="RefSeq" id="WP_203715927.1">
    <property type="nucleotide sequence ID" value="NZ_BONE01000038.1"/>
</dbReference>
<evidence type="ECO:0000259" key="7">
    <source>
        <dbReference type="Pfam" id="PF17390"/>
    </source>
</evidence>
<keyword evidence="9" id="KW-1185">Reference proteome</keyword>
<dbReference type="PIRSF" id="PIRSF010631">
    <property type="entry name" value="A-rhamnsds"/>
    <property type="match status" value="1"/>
</dbReference>
<evidence type="ECO:0000313" key="8">
    <source>
        <dbReference type="EMBL" id="GIF75044.1"/>
    </source>
</evidence>
<dbReference type="InterPro" id="IPR035398">
    <property type="entry name" value="Bac_rhamnosid_C"/>
</dbReference>
<evidence type="ECO:0000256" key="1">
    <source>
        <dbReference type="ARBA" id="ARBA00001445"/>
    </source>
</evidence>
<dbReference type="EC" id="3.2.1.40" evidence="2"/>
<dbReference type="Gene3D" id="2.60.120.260">
    <property type="entry name" value="Galactose-binding domain-like"/>
    <property type="match status" value="2"/>
</dbReference>
<dbReference type="InterPro" id="IPR013737">
    <property type="entry name" value="Bac_rhamnosid_N"/>
</dbReference>
<dbReference type="Pfam" id="PF25788">
    <property type="entry name" value="Ig_Rha78A_N"/>
    <property type="match status" value="1"/>
</dbReference>
<dbReference type="InterPro" id="IPR016007">
    <property type="entry name" value="Alpha_rhamnosid"/>
</dbReference>
<evidence type="ECO:0000256" key="2">
    <source>
        <dbReference type="ARBA" id="ARBA00012652"/>
    </source>
</evidence>
<protein>
    <recommendedName>
        <fullName evidence="2">alpha-L-rhamnosidase</fullName>
        <ecNumber evidence="2">3.2.1.40</ecNumber>
    </recommendedName>
</protein>
<reference evidence="8 9" key="1">
    <citation type="submission" date="2021-01" db="EMBL/GenBank/DDBJ databases">
        <title>Whole genome shotgun sequence of Asanoa siamensis NBRC 107932.</title>
        <authorList>
            <person name="Komaki H."/>
            <person name="Tamura T."/>
        </authorList>
    </citation>
    <scope>NUCLEOTIDE SEQUENCE [LARGE SCALE GENOMIC DNA]</scope>
    <source>
        <strain evidence="8 9">NBRC 107932</strain>
    </source>
</reference>
<organism evidence="8 9">
    <name type="scientific">Asanoa siamensis</name>
    <dbReference type="NCBI Taxonomy" id="926357"/>
    <lineage>
        <taxon>Bacteria</taxon>
        <taxon>Bacillati</taxon>
        <taxon>Actinomycetota</taxon>
        <taxon>Actinomycetes</taxon>
        <taxon>Micromonosporales</taxon>
        <taxon>Micromonosporaceae</taxon>
        <taxon>Asanoa</taxon>
    </lineage>
</organism>
<comment type="catalytic activity">
    <reaction evidence="1">
        <text>Hydrolysis of terminal non-reducing alpha-L-rhamnose residues in alpha-L-rhamnosides.</text>
        <dbReference type="EC" id="3.2.1.40"/>
    </reaction>
</comment>
<dbReference type="Proteomes" id="UP000604117">
    <property type="component" value="Unassembled WGS sequence"/>
</dbReference>
<dbReference type="InterPro" id="IPR008928">
    <property type="entry name" value="6-hairpin_glycosidase_sf"/>
</dbReference>
<gene>
    <name evidence="8" type="ORF">Asi02nite_45620</name>
</gene>
<sequence>MTRPYAPTPVRFAHRTDDGTVLAVPSRTPRLSWHIPTAPATFAAAAYELEVTVDGGRPATFTVESADQVLVPWPAAPIASRQEVAVRVRVRDTAGEWTDWSPPAHAEGGLFDPDDWTARFVSPRTLGGAGAPAPLLRGRLDVPGEVTRARLYVTSHGLHRAALNGRRVGDDELAPGWTSYPNRLRYRAYDVTDLVRAGANELDVVLGNGWFRGRLGFRGGRALYGDRLALLAQLEVTTADGRVHLLATDESWTAGETGILADDNYDGQRTDLRRPARPAETTDPVDVVDADLGRLVAPEGPPVRVTEVLPAVAVSKSPAGRTLVDFGQNLVGWVRLRVRGLAAGTEVSVRHAEVLEDGELGVRPLKTAQATDAYVLAGPDEVVLEPMFTFHGFRYAEVSGVDDLAAADVEAVVVGTDLRRTGWFESSHALLDRFHDNVVWSARGNFLDVPTDCPQRDERLGWTGDIQVFAPTATFLFDAAGFLTNWLADLAAEQHADGSVPFVVPDVLHTARPAAAAWGDAATIVPWVLYQRTGDAGILERQLPSMRAWVDGLADLAGKDCLWTGGFQFGDWLDPTAPPEAPAAAKADPDVIATAHLARSASLVAAAAGVLGDHDVERHYADLAARTREAFAREYVTAGGRVISDAQTVYALALEWALLPGERERLGAARRLADLVRTSGFRISTGFVGTPLIADALTSAGAVDVAHRLLLQTGVPSWLYAVTMGATTVWERWDSMLPDGRINPGEMTSFNHYALGAVADWLHRTVAGLAPAEPGYRRITVRPRPGPVLTSAAARHLTPYGEAVVSWRRADGRFTLSVQVPVGSAATVHLPDGSAPVEVSHGSHEFACADPYPRVPELPADPTVRDILDHEPTWAAIVAAAVEVGAVANDREAAARAVPYLDAPAHELAAAIAPPVIAPEAEAFRTRLAALLG</sequence>
<dbReference type="InterPro" id="IPR012341">
    <property type="entry name" value="6hp_glycosidase-like_sf"/>
</dbReference>
<dbReference type="Pfam" id="PF17389">
    <property type="entry name" value="Bac_rhamnosid6H"/>
    <property type="match status" value="1"/>
</dbReference>
<feature type="domain" description="Alpha-L-rhamnosidase C-terminal" evidence="7">
    <location>
        <begin position="768"/>
        <end position="842"/>
    </location>
</feature>
<dbReference type="InterPro" id="IPR035396">
    <property type="entry name" value="Bac_rhamnosid6H"/>
</dbReference>
<dbReference type="Pfam" id="PF17390">
    <property type="entry name" value="Bac_rhamnosid_C"/>
    <property type="match status" value="1"/>
</dbReference>
<feature type="domain" description="Alpha-L-rhamnosidase six-hairpin glycosidase" evidence="6">
    <location>
        <begin position="419"/>
        <end position="766"/>
    </location>
</feature>